<organism evidence="2">
    <name type="scientific">Tolypothrix bouteillei VB521301</name>
    <dbReference type="NCBI Taxonomy" id="1479485"/>
    <lineage>
        <taxon>Bacteria</taxon>
        <taxon>Bacillati</taxon>
        <taxon>Cyanobacteriota</taxon>
        <taxon>Cyanophyceae</taxon>
        <taxon>Nostocales</taxon>
        <taxon>Tolypothrichaceae</taxon>
        <taxon>Tolypothrix</taxon>
    </lineage>
</organism>
<accession>A0A0C1R8Q3</accession>
<name>A0A0C1R8Q3_9CYAN</name>
<sequence>MTQTGEVLGAKRDQNNVTLDGVDVNDNQSAGMTGTTSAGLNAALPVPLDSVQEFRVTVAGQGADQGRSAGGQVSLVTKFKNRKI</sequence>
<comment type="caution">
    <text evidence="2">The sequence shown here is derived from an EMBL/GenBank/DDBJ whole genome shotgun (WGS) entry which is preliminary data.</text>
</comment>
<feature type="region of interest" description="Disordered" evidence="1">
    <location>
        <begin position="1"/>
        <end position="33"/>
    </location>
</feature>
<gene>
    <name evidence="2" type="ORF">DA73_0200935</name>
</gene>
<dbReference type="SUPFAM" id="SSF56935">
    <property type="entry name" value="Porins"/>
    <property type="match status" value="1"/>
</dbReference>
<evidence type="ECO:0000256" key="1">
    <source>
        <dbReference type="SAM" id="MobiDB-lite"/>
    </source>
</evidence>
<dbReference type="EMBL" id="JHEG02000001">
    <property type="protein sequence ID" value="KIE13949.1"/>
    <property type="molecule type" value="Genomic_DNA"/>
</dbReference>
<reference evidence="2" key="1">
    <citation type="journal article" date="2015" name="Genome Announc.">
        <title>Draft Genome Sequence of Tolypothrix boutellei Strain VB521301.</title>
        <authorList>
            <person name="Chandrababunaidu M.M."/>
            <person name="Singh D."/>
            <person name="Sen D."/>
            <person name="Bhan S."/>
            <person name="Das S."/>
            <person name="Gupta A."/>
            <person name="Adhikary S.P."/>
            <person name="Tripathy S."/>
        </authorList>
    </citation>
    <scope>NUCLEOTIDE SEQUENCE</scope>
    <source>
        <strain evidence="2">VB521301</strain>
    </source>
</reference>
<dbReference type="AlphaFoldDB" id="A0A0C1R8Q3"/>
<dbReference type="OrthoDB" id="97893at2"/>
<protein>
    <submittedName>
        <fullName evidence="2">Uncharacterized protein</fullName>
    </submittedName>
</protein>
<evidence type="ECO:0000313" key="2">
    <source>
        <dbReference type="EMBL" id="KIE13949.1"/>
    </source>
</evidence>
<dbReference type="STRING" id="1479485.DA73_0200935"/>
<proteinExistence type="predicted"/>